<dbReference type="Proteomes" id="UP001322785">
    <property type="component" value="Chromosome"/>
</dbReference>
<name>A0ABZ0ZGC7_9HYPH</name>
<proteinExistence type="predicted"/>
<organism evidence="1 2">
    <name type="scientific">Rhizobium indigoferae</name>
    <dbReference type="NCBI Taxonomy" id="158891"/>
    <lineage>
        <taxon>Bacteria</taxon>
        <taxon>Pseudomonadati</taxon>
        <taxon>Pseudomonadota</taxon>
        <taxon>Alphaproteobacteria</taxon>
        <taxon>Hyphomicrobiales</taxon>
        <taxon>Rhizobiaceae</taxon>
        <taxon>Rhizobium/Agrobacterium group</taxon>
        <taxon>Rhizobium</taxon>
    </lineage>
</organism>
<accession>A0ABZ0ZGC7</accession>
<dbReference type="EMBL" id="CP140635">
    <property type="protein sequence ID" value="WQN37660.1"/>
    <property type="molecule type" value="Genomic_DNA"/>
</dbReference>
<protein>
    <recommendedName>
        <fullName evidence="3">DUF2303 family protein</fullName>
    </recommendedName>
</protein>
<evidence type="ECO:0000313" key="1">
    <source>
        <dbReference type="EMBL" id="WQN37660.1"/>
    </source>
</evidence>
<dbReference type="RefSeq" id="WP_193445618.1">
    <property type="nucleotide sequence ID" value="NZ_BSOQ01000025.1"/>
</dbReference>
<gene>
    <name evidence="1" type="ORF">U5G49_002794</name>
</gene>
<sequence length="280" mass="30942">MTDTAVQPSINVPTVGQTPTECAFSLFFSGKYDEGEKDAAGPTLSMAITEILPAIARGVAHSRAVFGARRIPESGRSYGSLEVEFPGEDERPTDGYREWGVRRSLSFDDEIEIFDATEELDTAEAALRYRAQELGDDEKSLATIQDGVQRYVEAFDNLLLWDPKASLDIEKGLDDLFEDRDWTPFISRAELQVPDVSISNVTLVPHEDAWLLKFEYVNGSESGTEMEYVYKKKGRMYVARSSYSASRAAIPAFSGRQLSKVYDALQEALDGIAAGALTHG</sequence>
<keyword evidence="2" id="KW-1185">Reference proteome</keyword>
<evidence type="ECO:0008006" key="3">
    <source>
        <dbReference type="Google" id="ProtNLM"/>
    </source>
</evidence>
<evidence type="ECO:0000313" key="2">
    <source>
        <dbReference type="Proteomes" id="UP001322785"/>
    </source>
</evidence>
<reference evidence="1 2" key="1">
    <citation type="submission" date="2023-12" db="EMBL/GenBank/DDBJ databases">
        <authorList>
            <person name="Menendez E."/>
            <person name="Kaur S."/>
            <person name="Flores-Felix J.D."/>
            <person name="diCenzo G.C."/>
            <person name="Peix A."/>
            <person name="Velazquez E."/>
        </authorList>
    </citation>
    <scope>NUCLEOTIDE SEQUENCE [LARGE SCALE GENOMIC DNA]</scope>
    <source>
        <strain evidence="1 2">CIP 108029</strain>
    </source>
</reference>